<gene>
    <name evidence="1" type="ORF">ILYODFUR_039218</name>
</gene>
<proteinExistence type="predicted"/>
<protein>
    <submittedName>
        <fullName evidence="1">Uncharacterized protein</fullName>
    </submittedName>
</protein>
<organism evidence="1 2">
    <name type="scientific">Ilyodon furcidens</name>
    <name type="common">goldbreast splitfin</name>
    <dbReference type="NCBI Taxonomy" id="33524"/>
    <lineage>
        <taxon>Eukaryota</taxon>
        <taxon>Metazoa</taxon>
        <taxon>Chordata</taxon>
        <taxon>Craniata</taxon>
        <taxon>Vertebrata</taxon>
        <taxon>Euteleostomi</taxon>
        <taxon>Actinopterygii</taxon>
        <taxon>Neopterygii</taxon>
        <taxon>Teleostei</taxon>
        <taxon>Neoteleostei</taxon>
        <taxon>Acanthomorphata</taxon>
        <taxon>Ovalentaria</taxon>
        <taxon>Atherinomorphae</taxon>
        <taxon>Cyprinodontiformes</taxon>
        <taxon>Goodeidae</taxon>
        <taxon>Ilyodon</taxon>
    </lineage>
</organism>
<accession>A0ABV0TG34</accession>
<reference evidence="1 2" key="1">
    <citation type="submission" date="2021-06" db="EMBL/GenBank/DDBJ databases">
        <authorList>
            <person name="Palmer J.M."/>
        </authorList>
    </citation>
    <scope>NUCLEOTIDE SEQUENCE [LARGE SCALE GENOMIC DNA]</scope>
    <source>
        <strain evidence="2">if_2019</strain>
        <tissue evidence="1">Muscle</tissue>
    </source>
</reference>
<sequence length="115" mass="12326">MFDSSLLGSKRSMPWARDSSWRVHDPLSGIGAGPSESSSVGSLLLHPSCVRASRFTLGAGTGGCSWYNGGHRVLVTTVVTPEAKADRMPPTVPGIFWLLWQQDDCTTALSQQGLH</sequence>
<evidence type="ECO:0000313" key="2">
    <source>
        <dbReference type="Proteomes" id="UP001482620"/>
    </source>
</evidence>
<dbReference type="Proteomes" id="UP001482620">
    <property type="component" value="Unassembled WGS sequence"/>
</dbReference>
<evidence type="ECO:0000313" key="1">
    <source>
        <dbReference type="EMBL" id="MEQ2231401.1"/>
    </source>
</evidence>
<name>A0ABV0TG34_9TELE</name>
<dbReference type="EMBL" id="JAHRIQ010034624">
    <property type="protein sequence ID" value="MEQ2231401.1"/>
    <property type="molecule type" value="Genomic_DNA"/>
</dbReference>
<comment type="caution">
    <text evidence="1">The sequence shown here is derived from an EMBL/GenBank/DDBJ whole genome shotgun (WGS) entry which is preliminary data.</text>
</comment>
<keyword evidence="2" id="KW-1185">Reference proteome</keyword>